<sequence>MPRNKLSPFEQNARKEISSNLKKFMHGMTQADLAEKSDIPLTTLSGYLREKSTPNAGNLEKLAIALNVKKSDIDPRYTFTDIMDFVEKAPLGEYISPVSNVEYLYNTDTVVKQIPLLGDIACGDPITADENIEDYIPETYTRGNVPSGTLFALKTKGHSMEPTIPDGSIVIIRQQPNVEDGEIAAVLVDDDTRATLKRIKHSNDAVILQPDNREYDPIVLTPNFPGRILGKAIEVKTKL</sequence>
<protein>
    <submittedName>
        <fullName evidence="2">Helix-turn-helix domain-containing protein</fullName>
    </submittedName>
</protein>
<dbReference type="SMART" id="SM00530">
    <property type="entry name" value="HTH_XRE"/>
    <property type="match status" value="1"/>
</dbReference>
<reference evidence="2 3" key="1">
    <citation type="submission" date="2020-02" db="EMBL/GenBank/DDBJ databases">
        <title>Complete genome sequences of six Lactobacillus iners strains isolated from the human vagina.</title>
        <authorList>
            <person name="France M.T."/>
            <person name="Rutt L."/>
            <person name="Narina S."/>
            <person name="Arbaugh S."/>
            <person name="Humphrys M.S."/>
            <person name="Ma B."/>
            <person name="Hayward M.R."/>
            <person name="Relman D."/>
            <person name="Kwon D.S."/>
            <person name="Ravel J."/>
        </authorList>
    </citation>
    <scope>NUCLEOTIDE SEQUENCE [LARGE SCALE GENOMIC DNA]</scope>
    <source>
        <strain evidence="2 3">C0210C1</strain>
    </source>
</reference>
<dbReference type="InterPro" id="IPR050077">
    <property type="entry name" value="LexA_repressor"/>
</dbReference>
<gene>
    <name evidence="2" type="ORF">G6Z83_01110</name>
</gene>
<evidence type="ECO:0000313" key="3">
    <source>
        <dbReference type="Proteomes" id="UP000501676"/>
    </source>
</evidence>
<dbReference type="RefSeq" id="WP_102695542.1">
    <property type="nucleotide sequence ID" value="NZ_CP049228.1"/>
</dbReference>
<dbReference type="SUPFAM" id="SSF47413">
    <property type="entry name" value="lambda repressor-like DNA-binding domains"/>
    <property type="match status" value="1"/>
</dbReference>
<dbReference type="CDD" id="cd00093">
    <property type="entry name" value="HTH_XRE"/>
    <property type="match status" value="1"/>
</dbReference>
<dbReference type="GO" id="GO:0003677">
    <property type="term" value="F:DNA binding"/>
    <property type="evidence" value="ECO:0007669"/>
    <property type="project" value="InterPro"/>
</dbReference>
<dbReference type="InterPro" id="IPR001387">
    <property type="entry name" value="Cro/C1-type_HTH"/>
</dbReference>
<proteinExistence type="predicted"/>
<dbReference type="PANTHER" id="PTHR33516">
    <property type="entry name" value="LEXA REPRESSOR"/>
    <property type="match status" value="1"/>
</dbReference>
<dbReference type="EMBL" id="CP049228">
    <property type="protein sequence ID" value="QIH23373.1"/>
    <property type="molecule type" value="Genomic_DNA"/>
</dbReference>
<organism evidence="2 3">
    <name type="scientific">Lactobacillus iners</name>
    <dbReference type="NCBI Taxonomy" id="147802"/>
    <lineage>
        <taxon>Bacteria</taxon>
        <taxon>Bacillati</taxon>
        <taxon>Bacillota</taxon>
        <taxon>Bacilli</taxon>
        <taxon>Lactobacillales</taxon>
        <taxon>Lactobacillaceae</taxon>
        <taxon>Lactobacillus</taxon>
    </lineage>
</organism>
<dbReference type="InterPro" id="IPR010982">
    <property type="entry name" value="Lambda_DNA-bd_dom_sf"/>
</dbReference>
<evidence type="ECO:0000259" key="1">
    <source>
        <dbReference type="PROSITE" id="PS50943"/>
    </source>
</evidence>
<dbReference type="AlphaFoldDB" id="A0A6G7B7A8"/>
<dbReference type="Pfam" id="PF01381">
    <property type="entry name" value="HTH_3"/>
    <property type="match status" value="1"/>
</dbReference>
<dbReference type="InterPro" id="IPR039418">
    <property type="entry name" value="LexA-like"/>
</dbReference>
<accession>A0A6G7B7A8</accession>
<dbReference type="Pfam" id="PF00717">
    <property type="entry name" value="Peptidase_S24"/>
    <property type="match status" value="1"/>
</dbReference>
<dbReference type="InterPro" id="IPR036286">
    <property type="entry name" value="LexA/Signal_pep-like_sf"/>
</dbReference>
<dbReference type="CDD" id="cd06529">
    <property type="entry name" value="S24_LexA-like"/>
    <property type="match status" value="1"/>
</dbReference>
<evidence type="ECO:0000313" key="2">
    <source>
        <dbReference type="EMBL" id="QIH23373.1"/>
    </source>
</evidence>
<dbReference type="PANTHER" id="PTHR33516:SF2">
    <property type="entry name" value="LEXA REPRESSOR-RELATED"/>
    <property type="match status" value="1"/>
</dbReference>
<dbReference type="InterPro" id="IPR015927">
    <property type="entry name" value="Peptidase_S24_S26A/B/C"/>
</dbReference>
<dbReference type="Proteomes" id="UP000501676">
    <property type="component" value="Chromosome"/>
</dbReference>
<name>A0A6G7B7A8_9LACO</name>
<feature type="domain" description="HTH cro/C1-type" evidence="1">
    <location>
        <begin position="26"/>
        <end position="73"/>
    </location>
</feature>
<dbReference type="Gene3D" id="1.10.260.40">
    <property type="entry name" value="lambda repressor-like DNA-binding domains"/>
    <property type="match status" value="1"/>
</dbReference>
<dbReference type="SUPFAM" id="SSF51306">
    <property type="entry name" value="LexA/Signal peptidase"/>
    <property type="match status" value="1"/>
</dbReference>
<dbReference type="Gene3D" id="2.10.109.10">
    <property type="entry name" value="Umud Fragment, subunit A"/>
    <property type="match status" value="1"/>
</dbReference>
<dbReference type="PROSITE" id="PS50943">
    <property type="entry name" value="HTH_CROC1"/>
    <property type="match status" value="1"/>
</dbReference>